<dbReference type="EnsemblPlants" id="EMT06988">
    <property type="protein sequence ID" value="EMT06988"/>
    <property type="gene ID" value="F775_30772"/>
</dbReference>
<protein>
    <submittedName>
        <fullName evidence="2">Ras-related protein RHN1</fullName>
    </submittedName>
</protein>
<dbReference type="InterPro" id="IPR001806">
    <property type="entry name" value="Small_GTPase"/>
</dbReference>
<dbReference type="PROSITE" id="PS51419">
    <property type="entry name" value="RAB"/>
    <property type="match status" value="1"/>
</dbReference>
<dbReference type="SMART" id="SM00173">
    <property type="entry name" value="RAS"/>
    <property type="match status" value="1"/>
</dbReference>
<organism evidence="2">
    <name type="scientific">Aegilops tauschii</name>
    <name type="common">Tausch's goatgrass</name>
    <name type="synonym">Aegilops squarrosa</name>
    <dbReference type="NCBI Taxonomy" id="37682"/>
    <lineage>
        <taxon>Eukaryota</taxon>
        <taxon>Viridiplantae</taxon>
        <taxon>Streptophyta</taxon>
        <taxon>Embryophyta</taxon>
        <taxon>Tracheophyta</taxon>
        <taxon>Spermatophyta</taxon>
        <taxon>Magnoliopsida</taxon>
        <taxon>Liliopsida</taxon>
        <taxon>Poales</taxon>
        <taxon>Poaceae</taxon>
        <taxon>BOP clade</taxon>
        <taxon>Pooideae</taxon>
        <taxon>Triticodae</taxon>
        <taxon>Triticeae</taxon>
        <taxon>Triticinae</taxon>
        <taxon>Aegilops</taxon>
    </lineage>
</organism>
<evidence type="ECO:0000313" key="2">
    <source>
        <dbReference type="EnsemblPlants" id="EMT06988"/>
    </source>
</evidence>
<dbReference type="SMART" id="SM00174">
    <property type="entry name" value="RHO"/>
    <property type="match status" value="1"/>
</dbReference>
<reference evidence="2" key="1">
    <citation type="submission" date="2015-06" db="UniProtKB">
        <authorList>
            <consortium name="EnsemblPlants"/>
        </authorList>
    </citation>
    <scope>IDENTIFICATION</scope>
</reference>
<keyword evidence="1" id="KW-0547">Nucleotide-binding</keyword>
<dbReference type="GO" id="GO:0005525">
    <property type="term" value="F:GTP binding"/>
    <property type="evidence" value="ECO:0007669"/>
    <property type="project" value="InterPro"/>
</dbReference>
<dbReference type="InterPro" id="IPR027417">
    <property type="entry name" value="P-loop_NTPase"/>
</dbReference>
<dbReference type="Pfam" id="PF00071">
    <property type="entry name" value="Ras"/>
    <property type="match status" value="1"/>
</dbReference>
<dbReference type="PRINTS" id="PR00449">
    <property type="entry name" value="RASTRNSFRMNG"/>
</dbReference>
<dbReference type="GO" id="GO:0003924">
    <property type="term" value="F:GTPase activity"/>
    <property type="evidence" value="ECO:0007669"/>
    <property type="project" value="InterPro"/>
</dbReference>
<dbReference type="SUPFAM" id="SSF52540">
    <property type="entry name" value="P-loop containing nucleoside triphosphate hydrolases"/>
    <property type="match status" value="1"/>
</dbReference>
<accession>M8BJP7</accession>
<dbReference type="FunFam" id="3.40.50.300:FF:000851">
    <property type="entry name" value="Ras-related small GTP-binding family protein"/>
    <property type="match status" value="1"/>
</dbReference>
<dbReference type="SMART" id="SM00175">
    <property type="entry name" value="RAB"/>
    <property type="match status" value="1"/>
</dbReference>
<dbReference type="NCBIfam" id="TIGR00231">
    <property type="entry name" value="small_GTP"/>
    <property type="match status" value="1"/>
</dbReference>
<name>M8BJP7_AEGTA</name>
<evidence type="ECO:0000256" key="1">
    <source>
        <dbReference type="ARBA" id="ARBA00022741"/>
    </source>
</evidence>
<dbReference type="PROSITE" id="PS51421">
    <property type="entry name" value="RAS"/>
    <property type="match status" value="1"/>
</dbReference>
<dbReference type="PANTHER" id="PTHR47978">
    <property type="match status" value="1"/>
</dbReference>
<dbReference type="CDD" id="cd01860">
    <property type="entry name" value="Rab5_related"/>
    <property type="match status" value="1"/>
</dbReference>
<dbReference type="Gene3D" id="3.40.50.300">
    <property type="entry name" value="P-loop containing nucleotide triphosphate hydrolases"/>
    <property type="match status" value="1"/>
</dbReference>
<dbReference type="AlphaFoldDB" id="M8BJP7"/>
<proteinExistence type="predicted"/>
<dbReference type="InterPro" id="IPR005225">
    <property type="entry name" value="Small_GTP-bd"/>
</dbReference>
<sequence>MQQTASQCSATKTCHEDLNCVSSYGWDEGRRPRRANAGSGAPPSEPAGGGLLLAELSGERAGARSTGGLNNINGSSSAADSNDLRAKLVLLGDSGVGKSCIVLRFVRGQFDPTSKVTVGASFLSQTLALEDSTIVKFEIWDTAGQERGAAAAVVVYDITSPESFKKAQYWVKCWICICAQNSTVVKELQKHGSPGIVMVLVGNKADLHESRSVPSQEAQEYAEKNSMLFMETSAKTSDNINQVFEEIAKRLPKPTAS</sequence>